<evidence type="ECO:0000256" key="1">
    <source>
        <dbReference type="SAM" id="MobiDB-lite"/>
    </source>
</evidence>
<dbReference type="PANTHER" id="PTHR46957">
    <property type="entry name" value="CYTOKINE RECEPTOR"/>
    <property type="match status" value="1"/>
</dbReference>
<feature type="domain" description="Fibronectin type-III" evidence="2">
    <location>
        <begin position="116"/>
        <end position="201"/>
    </location>
</feature>
<keyword evidence="4" id="KW-1185">Reference proteome</keyword>
<reference evidence="3 4" key="1">
    <citation type="submission" date="2024-09" db="EMBL/GenBank/DDBJ databases">
        <title>A chromosome-level genome assembly of Gray's grenadier anchovy, Coilia grayii.</title>
        <authorList>
            <person name="Fu Z."/>
        </authorList>
    </citation>
    <scope>NUCLEOTIDE SEQUENCE [LARGE SCALE GENOMIC DNA]</scope>
    <source>
        <strain evidence="3">G4</strain>
        <tissue evidence="3">Muscle</tissue>
    </source>
</reference>
<evidence type="ECO:0000313" key="4">
    <source>
        <dbReference type="Proteomes" id="UP001591681"/>
    </source>
</evidence>
<feature type="domain" description="Fibronectin type-III" evidence="2">
    <location>
        <begin position="468"/>
        <end position="557"/>
    </location>
</feature>
<comment type="caution">
    <text evidence="3">The sequence shown here is derived from an EMBL/GenBank/DDBJ whole genome shotgun (WGS) entry which is preliminary data.</text>
</comment>
<accession>A0ABD1IZ29</accession>
<feature type="compositionally biased region" description="Low complexity" evidence="1">
    <location>
        <begin position="50"/>
        <end position="71"/>
    </location>
</feature>
<dbReference type="SMART" id="SM00060">
    <property type="entry name" value="FN3"/>
    <property type="match status" value="5"/>
</dbReference>
<dbReference type="Proteomes" id="UP001591681">
    <property type="component" value="Unassembled WGS sequence"/>
</dbReference>
<dbReference type="InterPro" id="IPR013783">
    <property type="entry name" value="Ig-like_fold"/>
</dbReference>
<dbReference type="InterPro" id="IPR050713">
    <property type="entry name" value="RTP_Phos/Ushers"/>
</dbReference>
<name>A0ABD1IZ29_9TELE</name>
<feature type="domain" description="Fibronectin type-III" evidence="2">
    <location>
        <begin position="202"/>
        <end position="292"/>
    </location>
</feature>
<evidence type="ECO:0000259" key="2">
    <source>
        <dbReference type="PROSITE" id="PS50853"/>
    </source>
</evidence>
<organism evidence="3 4">
    <name type="scientific">Coilia grayii</name>
    <name type="common">Gray's grenadier anchovy</name>
    <dbReference type="NCBI Taxonomy" id="363190"/>
    <lineage>
        <taxon>Eukaryota</taxon>
        <taxon>Metazoa</taxon>
        <taxon>Chordata</taxon>
        <taxon>Craniata</taxon>
        <taxon>Vertebrata</taxon>
        <taxon>Euteleostomi</taxon>
        <taxon>Actinopterygii</taxon>
        <taxon>Neopterygii</taxon>
        <taxon>Teleostei</taxon>
        <taxon>Clupei</taxon>
        <taxon>Clupeiformes</taxon>
        <taxon>Clupeoidei</taxon>
        <taxon>Engraulidae</taxon>
        <taxon>Coilinae</taxon>
        <taxon>Coilia</taxon>
    </lineage>
</organism>
<dbReference type="Gene3D" id="2.60.40.10">
    <property type="entry name" value="Immunoglobulins"/>
    <property type="match status" value="5"/>
</dbReference>
<dbReference type="SUPFAM" id="SSF49265">
    <property type="entry name" value="Fibronectin type III"/>
    <property type="match status" value="3"/>
</dbReference>
<feature type="domain" description="Fibronectin type-III" evidence="2">
    <location>
        <begin position="293"/>
        <end position="382"/>
    </location>
</feature>
<dbReference type="InterPro" id="IPR036116">
    <property type="entry name" value="FN3_sf"/>
</dbReference>
<sequence>MSSVSSHTPHNVSTNTTSANTISISTTASTVIPADTTSTSEVSTTTISLATSIPTSDAPSTTTSPSTSSPCFDDDSDIDDFEEFIEDACLALLSIGMWWERACSEELPYICYDDRFHGVVNVSNITYTSASLSWLEAPGAISGYRVEVKSDLNNWTEALTSNLSSELKNLTAGTKYTVYVFPIKCERDLNPQTTYFYSQPDFIQNLTVPTNEIQETSVTLYWLPPAQGGVDFYHVCLKNTSSDVTCHRVNITKHTFSDLEPGGNYTVEVSAEVADMSIPGRRFNQTFYTKPSIVTDLEVTEITTSTLQIAWHKPNGYSSSYHVTVRNTSTSVNKTTSSTTESFSDLEPGSKFDIRVVAQLQTPNGILDGRPVQIEGFTNPNPVNDLSLTVEAHSLTATWGAPGSYENFSVTLQALGADTTAKTITNKTEHKFTDLKAGANYTVTVFVYGIKGRTSAPKSKSMFTLPNKPRNPSIASENKTCISLKWDVPENSEQVTIQYDVKFKANFWNETNKTRTDTTNYTWCNLRSGTTYHFNVSVFAGNQNSEDVTVKGQTDPILRNITLNMLCASNYLRGCRSTQSKIKLAVKDNFSGFLDGIFFNLTIA</sequence>
<dbReference type="EMBL" id="JBHFQA010000022">
    <property type="protein sequence ID" value="KAL2079606.1"/>
    <property type="molecule type" value="Genomic_DNA"/>
</dbReference>
<protein>
    <recommendedName>
        <fullName evidence="2">Fibronectin type-III domain-containing protein</fullName>
    </recommendedName>
</protein>
<dbReference type="Pfam" id="PF00041">
    <property type="entry name" value="fn3"/>
    <property type="match status" value="5"/>
</dbReference>
<evidence type="ECO:0000313" key="3">
    <source>
        <dbReference type="EMBL" id="KAL2079606.1"/>
    </source>
</evidence>
<feature type="region of interest" description="Disordered" evidence="1">
    <location>
        <begin position="50"/>
        <end position="72"/>
    </location>
</feature>
<dbReference type="InterPro" id="IPR003961">
    <property type="entry name" value="FN3_dom"/>
</dbReference>
<proteinExistence type="predicted"/>
<dbReference type="CDD" id="cd00063">
    <property type="entry name" value="FN3"/>
    <property type="match status" value="5"/>
</dbReference>
<gene>
    <name evidence="3" type="ORF">ACEWY4_025350</name>
</gene>
<dbReference type="AlphaFoldDB" id="A0ABD1IZ29"/>
<dbReference type="PROSITE" id="PS50853">
    <property type="entry name" value="FN3"/>
    <property type="match status" value="4"/>
</dbReference>
<dbReference type="GO" id="GO:0016020">
    <property type="term" value="C:membrane"/>
    <property type="evidence" value="ECO:0007669"/>
    <property type="project" value="UniProtKB-SubCell"/>
</dbReference>
<dbReference type="PANTHER" id="PTHR46957:SF10">
    <property type="entry name" value="PROTEIN TYROSINE PHOSPHATASE, RECEPTOR TYPE, H"/>
    <property type="match status" value="1"/>
</dbReference>